<feature type="compositionally biased region" description="Gly residues" evidence="1">
    <location>
        <begin position="1435"/>
        <end position="1455"/>
    </location>
</feature>
<evidence type="ECO:0000256" key="1">
    <source>
        <dbReference type="SAM" id="MobiDB-lite"/>
    </source>
</evidence>
<feature type="region of interest" description="Disordered" evidence="1">
    <location>
        <begin position="1289"/>
        <end position="1311"/>
    </location>
</feature>
<feature type="region of interest" description="Disordered" evidence="1">
    <location>
        <begin position="1056"/>
        <end position="1086"/>
    </location>
</feature>
<sequence>MLLQVEKEDSWTHRGAIQAAEIIHRAKNQENFKISRQNSADRKNDLVILESENYGPQFSIEKVQKTSLKPSSLISDVSLVNSNGEKEADEDTLTEEDFPQEEVFGVETLPTVNKEQIIAVDLDFCKANFDQSSSSISIPLIKNRRANMQIQILKMVKKSPPRKSQPIAKPRKSLLTQQQKSLKIENGEENLTPTTPITPKISVLHFERKNVVEEKPGRKAKNVEPAGIKTCKNCHKQMANQKNMSTSSVLQQKADKQQQTTVNNINPSVMVTQTDNPYHVSTVSNGKINLHMGMIDNQRQKSSGQDCDSADPSAINGFEVKSTVDLAEASKVKNQSMQQSISVEQIIDLCIKPPKFEISIEPVATSKFIENTNGDDRTSRLPLTNFNSKNRSSFSPPSSAKNLKAKLKITTENNRQSKKLSRSASLDQKISSYKKNTALSISHLSVIDKLKSVDQEMLKLLTLGEELGASVPKTLDASVESRAPVVDARKISSVTVESRSLPYPDVENAVSITKKSDSSVENQDSSSPSSFATASSQLFEFSSKNASEKPVESSYKRALRLLDEQQETQSALSKNSCIISNQSLRIRSALDQASTMIDEMLRLARVKHKEEKIQFKKAADELDKVYEQMKFEINSHKMKIVNNGNNNKKERKENLKFENPSLELKFEKIVDKENDQKMDYTKKWLDDDLKSFVNDKPDLLQFCSKKLDHDQKSVGSASAEVAAITNKERLHALRVPDLVPEEPSSSLAPILRPAPIHPLKRRQIPLARPRDIYTCSPTAHSMDRHSIQTHLHKNYRKSSTSDYQSSTSVILSLAQKDLAGGMVKKQVDVFDKMSDQDYESDRSYWSDNMAAVYSSSNAFSNNVGGKILSSNVAGFVKKFESDEKMSTSAKNGLSKHVTAEQARLETCIRGVKSACKMQARTVSLSRNGSTHSLPVFCINAAGVNNRESSTISVGDSALVNKIDEYSSTVTPSSYCSLQRSGYGSVRYDFQNDHEQRLQKMNDILNELSSVNCSNSCSSLNNDRRKVSPARQSLKAIPEYNEHYENINYSREPPIRRDYKEEKRNDQLTSKSCSISTNENAPALPPRNFSKRTSWHEPSCLRQQENITVQPEHHHHQKQDDIYEIIPILCEQEPKISDSVGKIAGASSLDRHLNFGEISKEEYPWSNNNVKKQPLFKNLLQFFNRNSTTAPASAKIGETFATTSIDKTIPATKNLRILRKSHSDSQNRIGDFSPEKNTAAEYNDKQKKFRLTNWGFRGKNIMHYAAILHTKTPPSKAQYLGQIPFSPALPGSPGLPGGPAGPSAPGLPGGPLGPLLPGAPGLTFPASPGGPEKCDLCRFVINFSETIISFTRWSSWTRISSITGIAGSRNCRSWWALIARRSIGTGWAGRSWKVSTVFNYALNFRSHFLPGGPAGPAGPAPPSVPGFPAGPASPGSPGGPAGPAVPGGPGGQGGQG</sequence>
<evidence type="ECO:0000313" key="3">
    <source>
        <dbReference type="WBParaSite" id="nRc.2.0.1.t10558-RA"/>
    </source>
</evidence>
<feature type="compositionally biased region" description="Polar residues" evidence="1">
    <location>
        <begin position="1066"/>
        <end position="1079"/>
    </location>
</feature>
<dbReference type="Proteomes" id="UP000887565">
    <property type="component" value="Unplaced"/>
</dbReference>
<keyword evidence="2" id="KW-1185">Reference proteome</keyword>
<evidence type="ECO:0000313" key="2">
    <source>
        <dbReference type="Proteomes" id="UP000887565"/>
    </source>
</evidence>
<protein>
    <submittedName>
        <fullName evidence="3">Uncharacterized protein</fullName>
    </submittedName>
</protein>
<proteinExistence type="predicted"/>
<feature type="compositionally biased region" description="Low complexity" evidence="1">
    <location>
        <begin position="1425"/>
        <end position="1434"/>
    </location>
</feature>
<feature type="region of interest" description="Disordered" evidence="1">
    <location>
        <begin position="1414"/>
        <end position="1455"/>
    </location>
</feature>
<feature type="compositionally biased region" description="Low complexity" evidence="1">
    <location>
        <begin position="385"/>
        <end position="401"/>
    </location>
</feature>
<dbReference type="WBParaSite" id="nRc.2.0.1.t10558-RA">
    <property type="protein sequence ID" value="nRc.2.0.1.t10558-RA"/>
    <property type="gene ID" value="nRc.2.0.1.g10558"/>
</dbReference>
<organism evidence="2 3">
    <name type="scientific">Romanomermis culicivorax</name>
    <name type="common">Nematode worm</name>
    <dbReference type="NCBI Taxonomy" id="13658"/>
    <lineage>
        <taxon>Eukaryota</taxon>
        <taxon>Metazoa</taxon>
        <taxon>Ecdysozoa</taxon>
        <taxon>Nematoda</taxon>
        <taxon>Enoplea</taxon>
        <taxon>Dorylaimia</taxon>
        <taxon>Mermithida</taxon>
        <taxon>Mermithoidea</taxon>
        <taxon>Mermithidae</taxon>
        <taxon>Romanomermis</taxon>
    </lineage>
</organism>
<accession>A0A915I9W1</accession>
<name>A0A915I9W1_ROMCU</name>
<feature type="compositionally biased region" description="Basic and acidic residues" evidence="1">
    <location>
        <begin position="1056"/>
        <end position="1065"/>
    </location>
</feature>
<feature type="region of interest" description="Disordered" evidence="1">
    <location>
        <begin position="158"/>
        <end position="178"/>
    </location>
</feature>
<reference evidence="3" key="1">
    <citation type="submission" date="2022-11" db="UniProtKB">
        <authorList>
            <consortium name="WormBaseParasite"/>
        </authorList>
    </citation>
    <scope>IDENTIFICATION</scope>
</reference>
<dbReference type="OMA" id="EHMSHAF"/>
<feature type="compositionally biased region" description="Pro residues" evidence="1">
    <location>
        <begin position="1415"/>
        <end position="1424"/>
    </location>
</feature>
<feature type="region of interest" description="Disordered" evidence="1">
    <location>
        <begin position="370"/>
        <end position="401"/>
    </location>
</feature>